<dbReference type="GO" id="GO:0005737">
    <property type="term" value="C:cytoplasm"/>
    <property type="evidence" value="ECO:0007669"/>
    <property type="project" value="TreeGrafter"/>
</dbReference>
<dbReference type="NCBIfam" id="TIGR00745">
    <property type="entry name" value="apbA_panE"/>
    <property type="match status" value="1"/>
</dbReference>
<organism evidence="12 13">
    <name type="scientific">Polyangium fumosum</name>
    <dbReference type="NCBI Taxonomy" id="889272"/>
    <lineage>
        <taxon>Bacteria</taxon>
        <taxon>Pseudomonadati</taxon>
        <taxon>Myxococcota</taxon>
        <taxon>Polyangia</taxon>
        <taxon>Polyangiales</taxon>
        <taxon>Polyangiaceae</taxon>
        <taxon>Polyangium</taxon>
    </lineage>
</organism>
<dbReference type="InterPro" id="IPR013328">
    <property type="entry name" value="6PGD_dom2"/>
</dbReference>
<evidence type="ECO:0000256" key="1">
    <source>
        <dbReference type="ARBA" id="ARBA00004994"/>
    </source>
</evidence>
<proteinExistence type="inferred from homology"/>
<dbReference type="EC" id="1.1.1.169" evidence="3"/>
<keyword evidence="5" id="KW-0521">NADP</keyword>
<evidence type="ECO:0000256" key="2">
    <source>
        <dbReference type="ARBA" id="ARBA00007870"/>
    </source>
</evidence>
<reference evidence="12 13" key="1">
    <citation type="submission" date="2019-04" db="EMBL/GenBank/DDBJ databases">
        <authorList>
            <person name="Li Y."/>
            <person name="Wang J."/>
        </authorList>
    </citation>
    <scope>NUCLEOTIDE SEQUENCE [LARGE SCALE GENOMIC DNA]</scope>
    <source>
        <strain evidence="12 13">DSM 14668</strain>
    </source>
</reference>
<dbReference type="Gene3D" id="3.40.50.720">
    <property type="entry name" value="NAD(P)-binding Rossmann-like Domain"/>
    <property type="match status" value="1"/>
</dbReference>
<dbReference type="InterPro" id="IPR051402">
    <property type="entry name" value="KPR-Related"/>
</dbReference>
<comment type="caution">
    <text evidence="12">The sequence shown here is derived from an EMBL/GenBank/DDBJ whole genome shotgun (WGS) entry which is preliminary data.</text>
</comment>
<dbReference type="UniPathway" id="UPA00028">
    <property type="reaction ID" value="UER00004"/>
</dbReference>
<dbReference type="InterPro" id="IPR036291">
    <property type="entry name" value="NAD(P)-bd_dom_sf"/>
</dbReference>
<gene>
    <name evidence="12" type="ORF">E8A74_01235</name>
</gene>
<keyword evidence="6 12" id="KW-0560">Oxidoreductase</keyword>
<evidence type="ECO:0000259" key="11">
    <source>
        <dbReference type="Pfam" id="PF08546"/>
    </source>
</evidence>
<comment type="similarity">
    <text evidence="2">Belongs to the ketopantoate reductase family.</text>
</comment>
<feature type="compositionally biased region" description="Low complexity" evidence="9">
    <location>
        <begin position="389"/>
        <end position="403"/>
    </location>
</feature>
<evidence type="ECO:0000256" key="6">
    <source>
        <dbReference type="ARBA" id="ARBA00023002"/>
    </source>
</evidence>
<dbReference type="PANTHER" id="PTHR21708:SF26">
    <property type="entry name" value="2-DEHYDROPANTOATE 2-REDUCTASE"/>
    <property type="match status" value="1"/>
</dbReference>
<feature type="region of interest" description="Disordered" evidence="9">
    <location>
        <begin position="365"/>
        <end position="403"/>
    </location>
</feature>
<feature type="domain" description="Ketopantoate reductase N-terminal" evidence="10">
    <location>
        <begin position="18"/>
        <end position="165"/>
    </location>
</feature>
<evidence type="ECO:0000256" key="3">
    <source>
        <dbReference type="ARBA" id="ARBA00013014"/>
    </source>
</evidence>
<dbReference type="SUPFAM" id="SSF51735">
    <property type="entry name" value="NAD(P)-binding Rossmann-fold domains"/>
    <property type="match status" value="1"/>
</dbReference>
<dbReference type="GO" id="GO:0008677">
    <property type="term" value="F:2-dehydropantoate 2-reductase activity"/>
    <property type="evidence" value="ECO:0007669"/>
    <property type="project" value="UniProtKB-EC"/>
</dbReference>
<dbReference type="InterPro" id="IPR008927">
    <property type="entry name" value="6-PGluconate_DH-like_C_sf"/>
</dbReference>
<dbReference type="EMBL" id="SSMQ01000001">
    <property type="protein sequence ID" value="TKD13208.1"/>
    <property type="molecule type" value="Genomic_DNA"/>
</dbReference>
<dbReference type="InterPro" id="IPR013752">
    <property type="entry name" value="KPA_reductase"/>
</dbReference>
<comment type="pathway">
    <text evidence="1">Cofactor biosynthesis; (R)-pantothenate biosynthesis; (R)-pantoate from 3-methyl-2-oxobutanoate: step 2/2.</text>
</comment>
<accession>A0A4U1JMH0</accession>
<dbReference type="Pfam" id="PF02558">
    <property type="entry name" value="ApbA"/>
    <property type="match status" value="1"/>
</dbReference>
<dbReference type="OrthoDB" id="5333395at2"/>
<comment type="catalytic activity">
    <reaction evidence="8">
        <text>(R)-pantoate + NADP(+) = 2-dehydropantoate + NADPH + H(+)</text>
        <dbReference type="Rhea" id="RHEA:16233"/>
        <dbReference type="ChEBI" id="CHEBI:11561"/>
        <dbReference type="ChEBI" id="CHEBI:15378"/>
        <dbReference type="ChEBI" id="CHEBI:15980"/>
        <dbReference type="ChEBI" id="CHEBI:57783"/>
        <dbReference type="ChEBI" id="CHEBI:58349"/>
        <dbReference type="EC" id="1.1.1.169"/>
    </reaction>
</comment>
<dbReference type="InterPro" id="IPR013332">
    <property type="entry name" value="KPR_N"/>
</dbReference>
<dbReference type="Gene3D" id="1.10.1040.10">
    <property type="entry name" value="N-(1-d-carboxylethyl)-l-norvaline Dehydrogenase, domain 2"/>
    <property type="match status" value="1"/>
</dbReference>
<keyword evidence="13" id="KW-1185">Reference proteome</keyword>
<name>A0A4U1JMH0_9BACT</name>
<evidence type="ECO:0000256" key="4">
    <source>
        <dbReference type="ARBA" id="ARBA00019465"/>
    </source>
</evidence>
<dbReference type="InterPro" id="IPR003710">
    <property type="entry name" value="ApbA"/>
</dbReference>
<dbReference type="Pfam" id="PF08546">
    <property type="entry name" value="ApbA_C"/>
    <property type="match status" value="1"/>
</dbReference>
<protein>
    <recommendedName>
        <fullName evidence="4">2-dehydropantoate 2-reductase</fullName>
        <ecNumber evidence="3">1.1.1.169</ecNumber>
    </recommendedName>
    <alternativeName>
        <fullName evidence="7">Ketopantoate reductase</fullName>
    </alternativeName>
</protein>
<evidence type="ECO:0000256" key="7">
    <source>
        <dbReference type="ARBA" id="ARBA00032024"/>
    </source>
</evidence>
<dbReference type="AlphaFoldDB" id="A0A4U1JMH0"/>
<dbReference type="Proteomes" id="UP000309215">
    <property type="component" value="Unassembled WGS sequence"/>
</dbReference>
<evidence type="ECO:0000256" key="5">
    <source>
        <dbReference type="ARBA" id="ARBA00022857"/>
    </source>
</evidence>
<feature type="domain" description="Ketopantoate reductase C-terminal" evidence="11">
    <location>
        <begin position="190"/>
        <end position="338"/>
    </location>
</feature>
<dbReference type="SUPFAM" id="SSF48179">
    <property type="entry name" value="6-phosphogluconate dehydrogenase C-terminal domain-like"/>
    <property type="match status" value="1"/>
</dbReference>
<evidence type="ECO:0000313" key="12">
    <source>
        <dbReference type="EMBL" id="TKD13208.1"/>
    </source>
</evidence>
<dbReference type="GO" id="GO:0015940">
    <property type="term" value="P:pantothenate biosynthetic process"/>
    <property type="evidence" value="ECO:0007669"/>
    <property type="project" value="UniProtKB-UniPathway"/>
</dbReference>
<evidence type="ECO:0000256" key="8">
    <source>
        <dbReference type="ARBA" id="ARBA00048793"/>
    </source>
</evidence>
<evidence type="ECO:0000259" key="10">
    <source>
        <dbReference type="Pfam" id="PF02558"/>
    </source>
</evidence>
<evidence type="ECO:0000256" key="9">
    <source>
        <dbReference type="SAM" id="MobiDB-lite"/>
    </source>
</evidence>
<evidence type="ECO:0000313" key="13">
    <source>
        <dbReference type="Proteomes" id="UP000309215"/>
    </source>
</evidence>
<dbReference type="PANTHER" id="PTHR21708">
    <property type="entry name" value="PROBABLE 2-DEHYDROPANTOATE 2-REDUCTASE"/>
    <property type="match status" value="1"/>
</dbReference>
<sequence>MSQDGVSSGARSSGPRFLVVGCGGIGGLVAAHLFAGGHDVTALTTNARIADAINTKGLRVLGENSPGVVRGRAVTELGPGTEPFDYILLATQPPQVEEAARGVLPHLAETGAMVTFQNGLCEPRLARIAGPERVLGGVVAWGASMAEPGVYERTSPGGFVLGRMDGQPDDRLYPLAKALGSIGETILTDNLAGARWSKLAINCSISSLGALGGDRLGVLLRHRFIRRLTLEIMTEVVLVARASGVKLQKVSGTLDLDWIALSDADRTAVASPSLFAKHAILLAVGTRFRKMRSSMLAAMERGRPPAVDFLNGEITSRGLSLGIATPINAAVQAEVHALAASRTPPSLALCRALYERTRSLVNAPFSIPPPPAEADPAALDPEIPPPPRKATTARATSPSSLEL</sequence>